<feature type="compositionally biased region" description="Polar residues" evidence="1">
    <location>
        <begin position="148"/>
        <end position="159"/>
    </location>
</feature>
<dbReference type="AlphaFoldDB" id="Q1QV12"/>
<feature type="region of interest" description="Disordered" evidence="1">
    <location>
        <begin position="120"/>
        <end position="159"/>
    </location>
</feature>
<dbReference type="RefSeq" id="WP_011507642.1">
    <property type="nucleotide sequence ID" value="NC_007963.1"/>
</dbReference>
<dbReference type="STRING" id="290398.Csal_2347"/>
<evidence type="ECO:0000313" key="2">
    <source>
        <dbReference type="EMBL" id="ABE59696.1"/>
    </source>
</evidence>
<evidence type="ECO:0008006" key="4">
    <source>
        <dbReference type="Google" id="ProtNLM"/>
    </source>
</evidence>
<dbReference type="EMBL" id="CP000285">
    <property type="protein sequence ID" value="ABE59696.1"/>
    <property type="molecule type" value="Genomic_DNA"/>
</dbReference>
<keyword evidence="3" id="KW-1185">Reference proteome</keyword>
<protein>
    <recommendedName>
        <fullName evidence="4">MarR family transcriptional regulator</fullName>
    </recommendedName>
</protein>
<evidence type="ECO:0000256" key="1">
    <source>
        <dbReference type="SAM" id="MobiDB-lite"/>
    </source>
</evidence>
<reference evidence="2 3" key="1">
    <citation type="journal article" date="2011" name="Stand. Genomic Sci.">
        <title>Complete genome sequence of the halophilic and highly halotolerant Chromohalobacter salexigens type strain (1H11(T)).</title>
        <authorList>
            <person name="Copeland A."/>
            <person name="O'Connor K."/>
            <person name="Lucas S."/>
            <person name="Lapidus A."/>
            <person name="Berry K.W."/>
            <person name="Detter J.C."/>
            <person name="Del Rio T.G."/>
            <person name="Hammon N."/>
            <person name="Dalin E."/>
            <person name="Tice H."/>
            <person name="Pitluck S."/>
            <person name="Bruce D."/>
            <person name="Goodwin L."/>
            <person name="Han C."/>
            <person name="Tapia R."/>
            <person name="Saunders E."/>
            <person name="Schmutz J."/>
            <person name="Brettin T."/>
            <person name="Larimer F."/>
            <person name="Land M."/>
            <person name="Hauser L."/>
            <person name="Vargas C."/>
            <person name="Nieto J.J."/>
            <person name="Kyrpides N.C."/>
            <person name="Ivanova N."/>
            <person name="Goker M."/>
            <person name="Klenk H.P."/>
            <person name="Csonka L.N."/>
            <person name="Woyke T."/>
        </authorList>
    </citation>
    <scope>NUCLEOTIDE SEQUENCE [LARGE SCALE GENOMIC DNA]</scope>
    <source>
        <strain evidence="3">ATCC BAA-138 / DSM 3043 / CIP 106854 / NCIMB 13768 / 1H11</strain>
    </source>
</reference>
<dbReference type="OrthoDB" id="9790745at2"/>
<organism evidence="2 3">
    <name type="scientific">Chromohalobacter israelensis (strain ATCC BAA-138 / DSM 3043 / CIP 106854 / NCIMB 13768 / 1H11)</name>
    <name type="common">Chromohalobacter salexigens</name>
    <dbReference type="NCBI Taxonomy" id="290398"/>
    <lineage>
        <taxon>Bacteria</taxon>
        <taxon>Pseudomonadati</taxon>
        <taxon>Pseudomonadota</taxon>
        <taxon>Gammaproteobacteria</taxon>
        <taxon>Oceanospirillales</taxon>
        <taxon>Halomonadaceae</taxon>
        <taxon>Chromohalobacter</taxon>
    </lineage>
</organism>
<dbReference type="InterPro" id="IPR052552">
    <property type="entry name" value="YeaO-like"/>
</dbReference>
<dbReference type="Proteomes" id="UP000000239">
    <property type="component" value="Chromosome"/>
</dbReference>
<dbReference type="PANTHER" id="PTHR36849">
    <property type="entry name" value="CYTOPLASMIC PROTEIN-RELATED"/>
    <property type="match status" value="1"/>
</dbReference>
<accession>Q1QV12</accession>
<dbReference type="GeneID" id="95335057"/>
<dbReference type="Pfam" id="PF22752">
    <property type="entry name" value="DUF488-N3i"/>
    <property type="match status" value="1"/>
</dbReference>
<dbReference type="eggNOG" id="COG3189">
    <property type="taxonomic scope" value="Bacteria"/>
</dbReference>
<dbReference type="PANTHER" id="PTHR36849:SF1">
    <property type="entry name" value="CYTOPLASMIC PROTEIN"/>
    <property type="match status" value="1"/>
</dbReference>
<proteinExistence type="predicted"/>
<gene>
    <name evidence="2" type="ordered locus">Csal_2347</name>
</gene>
<evidence type="ECO:0000313" key="3">
    <source>
        <dbReference type="Proteomes" id="UP000000239"/>
    </source>
</evidence>
<sequence length="159" mass="18400">MPYTIAIKRIYQAAEPEDGARVLVDRLWPRGKRRESLELTDWYRDASPSNALRRAWHQGDISDAVFAHRYRWEIEDDPDVLLPLMRWTREGTLTLLTASREPQHSHLPYLRDMLLKALETEDQEADDRTPASSPCYADQVKPADTNDDNASSETPNSRH</sequence>
<dbReference type="HOGENOM" id="CLU_137928_0_1_6"/>
<dbReference type="KEGG" id="csa:Csal_2347"/>
<name>Q1QV12_CHRI1</name>